<dbReference type="EMBL" id="GFDL01011401">
    <property type="protein sequence ID" value="JAV23644.1"/>
    <property type="molecule type" value="Transcribed_RNA"/>
</dbReference>
<comment type="function">
    <text evidence="2 8">Hydrolase that can remove 'Lys-48'-linked conjugated ubiquitin from proteins.</text>
</comment>
<dbReference type="SMART" id="SM01174">
    <property type="entry name" value="DUF4205"/>
    <property type="match status" value="1"/>
</dbReference>
<evidence type="ECO:0000256" key="5">
    <source>
        <dbReference type="ARBA" id="ARBA00022786"/>
    </source>
</evidence>
<dbReference type="AlphaFoldDB" id="A0A1Q3F7U5"/>
<dbReference type="Pfam" id="PF13898">
    <property type="entry name" value="MINDY-3_4_CD"/>
    <property type="match status" value="2"/>
</dbReference>
<evidence type="ECO:0000256" key="6">
    <source>
        <dbReference type="ARBA" id="ARBA00022801"/>
    </source>
</evidence>
<keyword evidence="4 8" id="KW-0645">Protease</keyword>
<feature type="region of interest" description="Disordered" evidence="9">
    <location>
        <begin position="1"/>
        <end position="23"/>
    </location>
</feature>
<reference evidence="11" key="1">
    <citation type="submission" date="2017-01" db="EMBL/GenBank/DDBJ databases">
        <title>A deep insight into the sialotranscriptome of adult male and female Cluex tarsalis mosquitoes.</title>
        <authorList>
            <person name="Ribeiro J.M."/>
            <person name="Moreira F."/>
            <person name="Bernard K.A."/>
            <person name="Calvo E."/>
        </authorList>
    </citation>
    <scope>NUCLEOTIDE SEQUENCE</scope>
    <source>
        <strain evidence="11">Kern County</strain>
        <tissue evidence="11">Salivary glands</tissue>
    </source>
</reference>
<dbReference type="GO" id="GO:0006508">
    <property type="term" value="P:proteolysis"/>
    <property type="evidence" value="ECO:0007669"/>
    <property type="project" value="UniProtKB-KW"/>
</dbReference>
<evidence type="ECO:0000313" key="11">
    <source>
        <dbReference type="EMBL" id="JAV23644.1"/>
    </source>
</evidence>
<name>A0A1Q3F7U5_CULTA</name>
<evidence type="ECO:0000256" key="3">
    <source>
        <dbReference type="ARBA" id="ARBA00011074"/>
    </source>
</evidence>
<keyword evidence="7 8" id="KW-0788">Thiol protease</keyword>
<evidence type="ECO:0000256" key="7">
    <source>
        <dbReference type="ARBA" id="ARBA00022807"/>
    </source>
</evidence>
<dbReference type="PANTHER" id="PTHR12473">
    <property type="entry name" value="UBIQUITIN CARBOXYL-TERMINAL HYDROLASE MINDY-4-RELATED"/>
    <property type="match status" value="1"/>
</dbReference>
<comment type="similarity">
    <text evidence="3 8">Belongs to the MINDY deubiquitinase family. FAM188 subfamily.</text>
</comment>
<comment type="catalytic activity">
    <reaction evidence="1 8">
        <text>Thiol-dependent hydrolysis of ester, thioester, amide, peptide and isopeptide bonds formed by the C-terminal Gly of ubiquitin (a 76-residue protein attached to proteins as an intracellular targeting signal).</text>
        <dbReference type="EC" id="3.4.19.12"/>
    </reaction>
</comment>
<dbReference type="EC" id="3.4.19.12" evidence="8"/>
<dbReference type="GO" id="GO:0071108">
    <property type="term" value="P:protein K48-linked deubiquitination"/>
    <property type="evidence" value="ECO:0007669"/>
    <property type="project" value="InterPro"/>
</dbReference>
<keyword evidence="6 8" id="KW-0378">Hydrolase</keyword>
<evidence type="ECO:0000259" key="10">
    <source>
        <dbReference type="SMART" id="SM01174"/>
    </source>
</evidence>
<feature type="domain" description="Deubiquitinating enzyme MINDY-3/4 conserved" evidence="10">
    <location>
        <begin position="34"/>
        <end position="409"/>
    </location>
</feature>
<sequence>MGEHGVAEQQPEDAAGAAAATTSSSSSEQLREICQLLWGTSIRQEVFRRWSQGFEFSAGEPAALVQRDGGPCCVIAPVQAYLLKILLMETPGHSFSDLTPDKCKTLLIQAICQILMKCKSSKYRIVSLKPRDAAASSATSASGAAPGEEDGDAEMVDALENLPAAGDAAATAEDVELGLDAATATASDAEQGTSGARSEPWTPEAFHERLCVTELDSIDDVEKYYSEQFHVLADECGVLLLLYTVLLTKGLECVVSEVSDTSEPLIHGTYGYGSQALINLMLTGHAVPYVWDNEQDVGGLKLKGITQQSDIGFITLMEQMQYCTVGFFYKNPKCPVWVMGSETHLTVLFSSEKRLVAPETPSEVARRVFRQFDTEGSNFIPSPLLQDVLCALDLVSEPEYVDLMRKKLDPECLGIILLNDFMYEFFPTEKKSMPDTFDLLHYNGIPNSNGENRVRFNKGHAILLESDVRMCNPSDPMLTCLQTKWPNIEVNWANARTPSLN</sequence>
<organism evidence="11">
    <name type="scientific">Culex tarsalis</name>
    <name type="common">Encephalitis mosquito</name>
    <dbReference type="NCBI Taxonomy" id="7177"/>
    <lineage>
        <taxon>Eukaryota</taxon>
        <taxon>Metazoa</taxon>
        <taxon>Ecdysozoa</taxon>
        <taxon>Arthropoda</taxon>
        <taxon>Hexapoda</taxon>
        <taxon>Insecta</taxon>
        <taxon>Pterygota</taxon>
        <taxon>Neoptera</taxon>
        <taxon>Endopterygota</taxon>
        <taxon>Diptera</taxon>
        <taxon>Nematocera</taxon>
        <taxon>Culicoidea</taxon>
        <taxon>Culicidae</taxon>
        <taxon>Culicinae</taxon>
        <taxon>Culicini</taxon>
        <taxon>Culex</taxon>
        <taxon>Culex</taxon>
    </lineage>
</organism>
<evidence type="ECO:0000256" key="9">
    <source>
        <dbReference type="SAM" id="MobiDB-lite"/>
    </source>
</evidence>
<dbReference type="SUPFAM" id="SSF47473">
    <property type="entry name" value="EF-hand"/>
    <property type="match status" value="1"/>
</dbReference>
<evidence type="ECO:0000256" key="1">
    <source>
        <dbReference type="ARBA" id="ARBA00000707"/>
    </source>
</evidence>
<evidence type="ECO:0000256" key="4">
    <source>
        <dbReference type="ARBA" id="ARBA00022670"/>
    </source>
</evidence>
<dbReference type="InterPro" id="IPR039785">
    <property type="entry name" value="MINY3/4"/>
</dbReference>
<dbReference type="InterPro" id="IPR025257">
    <property type="entry name" value="MINDY-3/4_CD"/>
</dbReference>
<dbReference type="GO" id="GO:1990380">
    <property type="term" value="F:K48-linked deubiquitinase activity"/>
    <property type="evidence" value="ECO:0007669"/>
    <property type="project" value="UniProtKB-UniRule"/>
</dbReference>
<dbReference type="InterPro" id="IPR011992">
    <property type="entry name" value="EF-hand-dom_pair"/>
</dbReference>
<keyword evidence="5 8" id="KW-0833">Ubl conjugation pathway</keyword>
<evidence type="ECO:0000256" key="8">
    <source>
        <dbReference type="RuleBase" id="RU367088"/>
    </source>
</evidence>
<accession>A0A1Q3F7U5</accession>
<protein>
    <recommendedName>
        <fullName evidence="8">Ubiquitin carboxyl-terminal hydrolase MINDY</fullName>
        <ecNumber evidence="8">3.4.19.12</ecNumber>
    </recommendedName>
</protein>
<proteinExistence type="inferred from homology"/>
<dbReference type="GO" id="GO:0004843">
    <property type="term" value="F:cysteine-type deubiquitinase activity"/>
    <property type="evidence" value="ECO:0007669"/>
    <property type="project" value="UniProtKB-UniRule"/>
</dbReference>
<evidence type="ECO:0000256" key="2">
    <source>
        <dbReference type="ARBA" id="ARBA00002107"/>
    </source>
</evidence>
<dbReference type="PANTHER" id="PTHR12473:SF17">
    <property type="entry name" value="UBIQUITIN CARBOXYL-TERMINAL HYDROLASE MINDY-3"/>
    <property type="match status" value="1"/>
</dbReference>
<feature type="compositionally biased region" description="Low complexity" evidence="9">
    <location>
        <begin position="14"/>
        <end position="23"/>
    </location>
</feature>